<reference evidence="2" key="1">
    <citation type="journal article" date="2024" name="Proc. Natl. Acad. Sci. U.S.A.">
        <title>Extraordinary preservation of gene collinearity over three hundred million years revealed in homosporous lycophytes.</title>
        <authorList>
            <person name="Li C."/>
            <person name="Wickell D."/>
            <person name="Kuo L.Y."/>
            <person name="Chen X."/>
            <person name="Nie B."/>
            <person name="Liao X."/>
            <person name="Peng D."/>
            <person name="Ji J."/>
            <person name="Jenkins J."/>
            <person name="Williams M."/>
            <person name="Shu S."/>
            <person name="Plott C."/>
            <person name="Barry K."/>
            <person name="Rajasekar S."/>
            <person name="Grimwood J."/>
            <person name="Han X."/>
            <person name="Sun S."/>
            <person name="Hou Z."/>
            <person name="He W."/>
            <person name="Dai G."/>
            <person name="Sun C."/>
            <person name="Schmutz J."/>
            <person name="Leebens-Mack J.H."/>
            <person name="Li F.W."/>
            <person name="Wang L."/>
        </authorList>
    </citation>
    <scope>NUCLEOTIDE SEQUENCE [LARGE SCALE GENOMIC DNA]</scope>
    <source>
        <strain evidence="2">cv. PW_Plant_1</strain>
    </source>
</reference>
<evidence type="ECO:0000313" key="2">
    <source>
        <dbReference type="Proteomes" id="UP001162992"/>
    </source>
</evidence>
<organism evidence="1 2">
    <name type="scientific">Diphasiastrum complanatum</name>
    <name type="common">Issler's clubmoss</name>
    <name type="synonym">Lycopodium complanatum</name>
    <dbReference type="NCBI Taxonomy" id="34168"/>
    <lineage>
        <taxon>Eukaryota</taxon>
        <taxon>Viridiplantae</taxon>
        <taxon>Streptophyta</taxon>
        <taxon>Embryophyta</taxon>
        <taxon>Tracheophyta</taxon>
        <taxon>Lycopodiopsida</taxon>
        <taxon>Lycopodiales</taxon>
        <taxon>Lycopodiaceae</taxon>
        <taxon>Lycopodioideae</taxon>
        <taxon>Diphasiastrum</taxon>
    </lineage>
</organism>
<accession>A0ACC2EVW1</accession>
<keyword evidence="2" id="KW-1185">Reference proteome</keyword>
<dbReference type="EMBL" id="CM055092">
    <property type="protein sequence ID" value="KAJ7570587.1"/>
    <property type="molecule type" value="Genomic_DNA"/>
</dbReference>
<dbReference type="Proteomes" id="UP001162992">
    <property type="component" value="Chromosome 1"/>
</dbReference>
<name>A0ACC2EVW1_DIPCM</name>
<protein>
    <submittedName>
        <fullName evidence="1">Uncharacterized protein</fullName>
    </submittedName>
</protein>
<sequence length="131" mass="14591">MLLMHRNRAKIFDSTFHLPHLEWSVYNKTGKPVRGSAEKSEYFVLFLMSATFCWEGGIVLDLLVGTGTLVQDARKASVHICSMDSDIECVSWLKENRGLEPVEAVRSLEVEESPILLEFGSMAFEPGSPGA</sequence>
<gene>
    <name evidence="1" type="ORF">O6H91_01G127400</name>
</gene>
<evidence type="ECO:0000313" key="1">
    <source>
        <dbReference type="EMBL" id="KAJ7570587.1"/>
    </source>
</evidence>
<comment type="caution">
    <text evidence="1">The sequence shown here is derived from an EMBL/GenBank/DDBJ whole genome shotgun (WGS) entry which is preliminary data.</text>
</comment>
<proteinExistence type="predicted"/>